<dbReference type="PANTHER" id="PTHR45138:SF24">
    <property type="entry name" value="DIGUANYLATE CYCLASE DGCC-RELATED"/>
    <property type="match status" value="1"/>
</dbReference>
<dbReference type="PANTHER" id="PTHR45138">
    <property type="entry name" value="REGULATORY COMPONENTS OF SENSORY TRANSDUCTION SYSTEM"/>
    <property type="match status" value="1"/>
</dbReference>
<dbReference type="SMART" id="SM00267">
    <property type="entry name" value="GGDEF"/>
    <property type="match status" value="1"/>
</dbReference>
<keyword evidence="5" id="KW-1185">Reference proteome</keyword>
<dbReference type="GO" id="GO:0043709">
    <property type="term" value="P:cell adhesion involved in single-species biofilm formation"/>
    <property type="evidence" value="ECO:0007669"/>
    <property type="project" value="TreeGrafter"/>
</dbReference>
<dbReference type="InterPro" id="IPR029787">
    <property type="entry name" value="Nucleotide_cyclase"/>
</dbReference>
<dbReference type="CDD" id="cd01949">
    <property type="entry name" value="GGDEF"/>
    <property type="match status" value="1"/>
</dbReference>
<keyword evidence="2" id="KW-0472">Membrane</keyword>
<feature type="domain" description="GGDEF" evidence="3">
    <location>
        <begin position="248"/>
        <end position="381"/>
    </location>
</feature>
<feature type="transmembrane region" description="Helical" evidence="2">
    <location>
        <begin position="94"/>
        <end position="114"/>
    </location>
</feature>
<evidence type="ECO:0000313" key="5">
    <source>
        <dbReference type="Proteomes" id="UP000216361"/>
    </source>
</evidence>
<comment type="caution">
    <text evidence="4">The sequence shown here is derived from an EMBL/GenBank/DDBJ whole genome shotgun (WGS) entry which is preliminary data.</text>
</comment>
<dbReference type="GO" id="GO:0005886">
    <property type="term" value="C:plasma membrane"/>
    <property type="evidence" value="ECO:0007669"/>
    <property type="project" value="TreeGrafter"/>
</dbReference>
<dbReference type="EMBL" id="NOXS01000029">
    <property type="protein sequence ID" value="OYQ20109.1"/>
    <property type="molecule type" value="Genomic_DNA"/>
</dbReference>
<evidence type="ECO:0000313" key="4">
    <source>
        <dbReference type="EMBL" id="OYQ20109.1"/>
    </source>
</evidence>
<evidence type="ECO:0000256" key="2">
    <source>
        <dbReference type="SAM" id="Phobius"/>
    </source>
</evidence>
<dbReference type="InterPro" id="IPR050469">
    <property type="entry name" value="Diguanylate_Cyclase"/>
</dbReference>
<dbReference type="OrthoDB" id="7366409at2"/>
<feature type="transmembrane region" description="Helical" evidence="2">
    <location>
        <begin position="37"/>
        <end position="56"/>
    </location>
</feature>
<dbReference type="SUPFAM" id="SSF55073">
    <property type="entry name" value="Nucleotide cyclase"/>
    <property type="match status" value="1"/>
</dbReference>
<reference evidence="4 5" key="1">
    <citation type="submission" date="2017-07" db="EMBL/GenBank/DDBJ databases">
        <title>Elstera cyanobacteriorum sp. nov., a novel bacterium isolated from cyanobacterial aggregates in a eutrophic lake.</title>
        <authorList>
            <person name="Cai H."/>
        </authorList>
    </citation>
    <scope>NUCLEOTIDE SEQUENCE [LARGE SCALE GENOMIC DNA]</scope>
    <source>
        <strain evidence="4 5">TH019</strain>
    </source>
</reference>
<dbReference type="GO" id="GO:1902201">
    <property type="term" value="P:negative regulation of bacterial-type flagellum-dependent cell motility"/>
    <property type="evidence" value="ECO:0007669"/>
    <property type="project" value="TreeGrafter"/>
</dbReference>
<keyword evidence="2" id="KW-1133">Transmembrane helix</keyword>
<organism evidence="4 5">
    <name type="scientific">Elstera cyanobacteriorum</name>
    <dbReference type="NCBI Taxonomy" id="2022747"/>
    <lineage>
        <taxon>Bacteria</taxon>
        <taxon>Pseudomonadati</taxon>
        <taxon>Pseudomonadota</taxon>
        <taxon>Alphaproteobacteria</taxon>
        <taxon>Rhodospirillales</taxon>
        <taxon>Rhodospirillaceae</taxon>
        <taxon>Elstera</taxon>
    </lineage>
</organism>
<feature type="transmembrane region" description="Helical" evidence="2">
    <location>
        <begin position="62"/>
        <end position="82"/>
    </location>
</feature>
<feature type="transmembrane region" description="Helical" evidence="2">
    <location>
        <begin position="6"/>
        <end position="25"/>
    </location>
</feature>
<dbReference type="EC" id="2.7.7.65" evidence="1"/>
<proteinExistence type="predicted"/>
<gene>
    <name evidence="4" type="ORF">CHR90_05200</name>
</gene>
<name>A0A255XSZ6_9PROT</name>
<evidence type="ECO:0000256" key="1">
    <source>
        <dbReference type="ARBA" id="ARBA00012528"/>
    </source>
</evidence>
<evidence type="ECO:0000259" key="3">
    <source>
        <dbReference type="PROSITE" id="PS50887"/>
    </source>
</evidence>
<keyword evidence="2" id="KW-0812">Transmembrane</keyword>
<feature type="transmembrane region" description="Helical" evidence="2">
    <location>
        <begin position="120"/>
        <end position="141"/>
    </location>
</feature>
<dbReference type="Gene3D" id="3.30.70.270">
    <property type="match status" value="1"/>
</dbReference>
<dbReference type="NCBIfam" id="TIGR00254">
    <property type="entry name" value="GGDEF"/>
    <property type="match status" value="1"/>
</dbReference>
<dbReference type="InterPro" id="IPR000160">
    <property type="entry name" value="GGDEF_dom"/>
</dbReference>
<feature type="transmembrane region" description="Helical" evidence="2">
    <location>
        <begin position="184"/>
        <end position="207"/>
    </location>
</feature>
<dbReference type="InterPro" id="IPR043128">
    <property type="entry name" value="Rev_trsase/Diguanyl_cyclase"/>
</dbReference>
<dbReference type="AlphaFoldDB" id="A0A255XSZ6"/>
<dbReference type="PROSITE" id="PS50887">
    <property type="entry name" value="GGDEF"/>
    <property type="match status" value="1"/>
</dbReference>
<protein>
    <recommendedName>
        <fullName evidence="1">diguanylate cyclase</fullName>
        <ecNumber evidence="1">2.7.7.65</ecNumber>
    </recommendedName>
</protein>
<dbReference type="Proteomes" id="UP000216361">
    <property type="component" value="Unassembled WGS sequence"/>
</dbReference>
<sequence>MLDPVSLIVLHTAMMWACAVAFALIRRFEIGWGFPWHWPVAFFIMPMVMLIGGYAEQIDSDGLRLLGFLTGFAGPAVLADGVRAFLRLPGRPRLWIVWFVLFTGAILGFTTLLPSLSGRVLVFQLFTAGIGIYAFTVSRHLPMDDHPLGRRFVASFAAAPILAFAGQLLALALGLDQTLEVKNIAVLVLAATAIGIITAIGCVILVAERFAAQVGREARSDVLTGLATRRVFDRALERAVQRFTETATPVSLILFDIDHFKTINDTHGHDVGDIALREVADCARAAVRPGDVLARLGGDEFAILLPETDLPQATDIARRVLDRLRSLRVATPGGPLRLSGSFGVAQALPPSDTPQALVKRADLALYEVKRRGRNDVEAMSLATLPQPA</sequence>
<accession>A0A255XSZ6</accession>
<dbReference type="GO" id="GO:0052621">
    <property type="term" value="F:diguanylate cyclase activity"/>
    <property type="evidence" value="ECO:0007669"/>
    <property type="project" value="UniProtKB-EC"/>
</dbReference>
<dbReference type="FunFam" id="3.30.70.270:FF:000001">
    <property type="entry name" value="Diguanylate cyclase domain protein"/>
    <property type="match status" value="1"/>
</dbReference>
<dbReference type="RefSeq" id="WP_094407932.1">
    <property type="nucleotide sequence ID" value="NZ_BMJZ01000001.1"/>
</dbReference>
<feature type="transmembrane region" description="Helical" evidence="2">
    <location>
        <begin position="153"/>
        <end position="172"/>
    </location>
</feature>
<dbReference type="Pfam" id="PF00990">
    <property type="entry name" value="GGDEF"/>
    <property type="match status" value="1"/>
</dbReference>